<dbReference type="AlphaFoldDB" id="A0A919TD48"/>
<keyword evidence="1" id="KW-0472">Membrane</keyword>
<dbReference type="Proteomes" id="UP000677082">
    <property type="component" value="Unassembled WGS sequence"/>
</dbReference>
<name>A0A919TD48_9ACTN</name>
<evidence type="ECO:0000313" key="4">
    <source>
        <dbReference type="EMBL" id="GIM93345.1"/>
    </source>
</evidence>
<evidence type="ECO:0000313" key="5">
    <source>
        <dbReference type="Proteomes" id="UP000677082"/>
    </source>
</evidence>
<feature type="chain" id="PRO_5039438084" description="YncI copper-binding domain-containing protein" evidence="2">
    <location>
        <begin position="23"/>
        <end position="245"/>
    </location>
</feature>
<evidence type="ECO:0000256" key="1">
    <source>
        <dbReference type="SAM" id="Phobius"/>
    </source>
</evidence>
<dbReference type="EMBL" id="BOQN01000066">
    <property type="protein sequence ID" value="GIM93345.1"/>
    <property type="molecule type" value="Genomic_DNA"/>
</dbReference>
<comment type="caution">
    <text evidence="4">The sequence shown here is derived from an EMBL/GenBank/DDBJ whole genome shotgun (WGS) entry which is preliminary data.</text>
</comment>
<dbReference type="InterPro" id="IPR012533">
    <property type="entry name" value="YcnI-copper_dom"/>
</dbReference>
<dbReference type="RefSeq" id="WP_213009167.1">
    <property type="nucleotide sequence ID" value="NZ_BOQN01000066.1"/>
</dbReference>
<accession>A0A919TD48</accession>
<organism evidence="4 5">
    <name type="scientific">Paractinoplanes toevensis</name>
    <dbReference type="NCBI Taxonomy" id="571911"/>
    <lineage>
        <taxon>Bacteria</taxon>
        <taxon>Bacillati</taxon>
        <taxon>Actinomycetota</taxon>
        <taxon>Actinomycetes</taxon>
        <taxon>Micromonosporales</taxon>
        <taxon>Micromonosporaceae</taxon>
        <taxon>Paractinoplanes</taxon>
    </lineage>
</organism>
<feature type="signal peptide" evidence="2">
    <location>
        <begin position="1"/>
        <end position="22"/>
    </location>
</feature>
<gene>
    <name evidence="4" type="ORF">Ato02nite_051380</name>
</gene>
<keyword evidence="1" id="KW-0812">Transmembrane</keyword>
<feature type="domain" description="YncI copper-binding" evidence="3">
    <location>
        <begin position="28"/>
        <end position="175"/>
    </location>
</feature>
<evidence type="ECO:0000256" key="2">
    <source>
        <dbReference type="SAM" id="SignalP"/>
    </source>
</evidence>
<keyword evidence="5" id="KW-1185">Reference proteome</keyword>
<reference evidence="4 5" key="1">
    <citation type="submission" date="2021-03" db="EMBL/GenBank/DDBJ databases">
        <title>Whole genome shotgun sequence of Actinoplanes toevensis NBRC 105298.</title>
        <authorList>
            <person name="Komaki H."/>
            <person name="Tamura T."/>
        </authorList>
    </citation>
    <scope>NUCLEOTIDE SEQUENCE [LARGE SCALE GENOMIC DNA]</scope>
    <source>
        <strain evidence="4 5">NBRC 105298</strain>
    </source>
</reference>
<keyword evidence="1" id="KW-1133">Transmembrane helix</keyword>
<keyword evidence="2" id="KW-0732">Signal</keyword>
<dbReference type="Pfam" id="PF07987">
    <property type="entry name" value="DUF1775"/>
    <property type="match status" value="1"/>
</dbReference>
<proteinExistence type="predicted"/>
<dbReference type="CDD" id="cd08545">
    <property type="entry name" value="YcnI_like"/>
    <property type="match status" value="1"/>
</dbReference>
<evidence type="ECO:0000259" key="3">
    <source>
        <dbReference type="Pfam" id="PF07987"/>
    </source>
</evidence>
<sequence>MSLLKRSALGAAVVGGLTLALAAPASAHVTVNPNTATAGGYTKVTFRVPNETDNTNTTKVEINLPADKPVASVSLKPVQGWTAEAVRSKLATPIKAHDTEITEAVSKITWTAQPGSEIKPSQFQEFDVSLGPLPESGQLVFKALQTYSDGTIVRWIDEPTTDGSEPEHPAPVLKLAAATDTPAAAAPAAAAPAAAEESDSGPDAFGIAGLVAGLLALVLALLALQRAGRKPADEPTPASETKVSA</sequence>
<feature type="transmembrane region" description="Helical" evidence="1">
    <location>
        <begin position="204"/>
        <end position="224"/>
    </location>
</feature>
<dbReference type="Gene3D" id="2.60.40.2230">
    <property type="entry name" value="Uncharacterised protein YcnI-like PF07987, DUF1775"/>
    <property type="match status" value="1"/>
</dbReference>
<dbReference type="InterPro" id="IPR038507">
    <property type="entry name" value="YcnI-like_sf"/>
</dbReference>
<protein>
    <recommendedName>
        <fullName evidence="3">YncI copper-binding domain-containing protein</fullName>
    </recommendedName>
</protein>